<evidence type="ECO:0000313" key="3">
    <source>
        <dbReference type="EMBL" id="GAX19955.1"/>
    </source>
</evidence>
<dbReference type="AlphaFoldDB" id="A0A1Z5K0Z3"/>
<evidence type="ECO:0000256" key="2">
    <source>
        <dbReference type="SAM" id="SignalP"/>
    </source>
</evidence>
<organism evidence="3 4">
    <name type="scientific">Fistulifera solaris</name>
    <name type="common">Oleaginous diatom</name>
    <dbReference type="NCBI Taxonomy" id="1519565"/>
    <lineage>
        <taxon>Eukaryota</taxon>
        <taxon>Sar</taxon>
        <taxon>Stramenopiles</taxon>
        <taxon>Ochrophyta</taxon>
        <taxon>Bacillariophyta</taxon>
        <taxon>Bacillariophyceae</taxon>
        <taxon>Bacillariophycidae</taxon>
        <taxon>Naviculales</taxon>
        <taxon>Naviculaceae</taxon>
        <taxon>Fistulifera</taxon>
    </lineage>
</organism>
<feature type="compositionally biased region" description="Basic and acidic residues" evidence="1">
    <location>
        <begin position="261"/>
        <end position="270"/>
    </location>
</feature>
<feature type="signal peptide" evidence="2">
    <location>
        <begin position="1"/>
        <end position="21"/>
    </location>
</feature>
<protein>
    <submittedName>
        <fullName evidence="3">Uncharacterized protein</fullName>
    </submittedName>
</protein>
<keyword evidence="2" id="KW-0732">Signal</keyword>
<accession>A0A1Z5K0Z3</accession>
<feature type="region of interest" description="Disordered" evidence="1">
    <location>
        <begin position="259"/>
        <end position="284"/>
    </location>
</feature>
<proteinExistence type="predicted"/>
<name>A0A1Z5K0Z3_FISSO</name>
<dbReference type="Proteomes" id="UP000198406">
    <property type="component" value="Unassembled WGS sequence"/>
</dbReference>
<evidence type="ECO:0000313" key="4">
    <source>
        <dbReference type="Proteomes" id="UP000198406"/>
    </source>
</evidence>
<evidence type="ECO:0000256" key="1">
    <source>
        <dbReference type="SAM" id="MobiDB-lite"/>
    </source>
</evidence>
<dbReference type="EMBL" id="BDSP01000141">
    <property type="protein sequence ID" value="GAX19955.1"/>
    <property type="molecule type" value="Genomic_DNA"/>
</dbReference>
<dbReference type="InParanoid" id="A0A1Z5K0Z3"/>
<gene>
    <name evidence="3" type="ORF">FisN_1Lh573</name>
</gene>
<feature type="region of interest" description="Disordered" evidence="1">
    <location>
        <begin position="43"/>
        <end position="86"/>
    </location>
</feature>
<comment type="caution">
    <text evidence="3">The sequence shown here is derived from an EMBL/GenBank/DDBJ whole genome shotgun (WGS) entry which is preliminary data.</text>
</comment>
<feature type="chain" id="PRO_5013300869" evidence="2">
    <location>
        <begin position="22"/>
        <end position="542"/>
    </location>
</feature>
<sequence length="542" mass="59942">MWLPKRVALLAVFVMSRLAAAENSIEDVEVDTVSDSLSVSIDQVVGGSPNLSKESLDIDMSSESSSHEIHPDEPEEDQPSSKLSTVNDIQPDFVSEIITGSPQHEGTQEGNTLTVVSSEDQNTTKENGASSKNHMDFSAEFDSEEADSTEAKWDETKTKVDEVKTMEVDEVAVEAGLQMRGEVQEAMTNVDDIGPTSETYNQATAKIDDSVIETGSTEREMWEDSGTQDGEENTAVMSADDSDQMGNSTLRENMNHTAAAVRDEEKETQTREASFPVDDTSGSMETETRYQPYCRVWGVYRAEYRYANLSVLALLFQDLFQKDEAEAVAMLKSLASSVTVPMHNVLDKIHNVSENISEMADSVDRIKKSPNSEFVEGLDDIDKFFEGVDVPDELDVGAVGSSLQEVLMGQGTQIVIKRLKMGFAAIQDGVITLKVTVVSTIEDIVSRRDEFATKKDEFLLALKKGKTAIIEGIVDFRDSDNERRKELLHQLARVGWRSTVTTANALKELAKRIFDDGDDIEDILKESTAVDDEIQRLIRKNS</sequence>
<reference evidence="3 4" key="1">
    <citation type="journal article" date="2015" name="Plant Cell">
        <title>Oil accumulation by the oleaginous diatom Fistulifera solaris as revealed by the genome and transcriptome.</title>
        <authorList>
            <person name="Tanaka T."/>
            <person name="Maeda Y."/>
            <person name="Veluchamy A."/>
            <person name="Tanaka M."/>
            <person name="Abida H."/>
            <person name="Marechal E."/>
            <person name="Bowler C."/>
            <person name="Muto M."/>
            <person name="Sunaga Y."/>
            <person name="Tanaka M."/>
            <person name="Yoshino T."/>
            <person name="Taniguchi T."/>
            <person name="Fukuda Y."/>
            <person name="Nemoto M."/>
            <person name="Matsumoto M."/>
            <person name="Wong P.S."/>
            <person name="Aburatani S."/>
            <person name="Fujibuchi W."/>
        </authorList>
    </citation>
    <scope>NUCLEOTIDE SEQUENCE [LARGE SCALE GENOMIC DNA]</scope>
    <source>
        <strain evidence="3 4">JPCC DA0580</strain>
    </source>
</reference>
<keyword evidence="4" id="KW-1185">Reference proteome</keyword>
<dbReference type="OrthoDB" id="49340at2759"/>